<dbReference type="EMBL" id="FORT01000022">
    <property type="protein sequence ID" value="SFK86998.1"/>
    <property type="molecule type" value="Genomic_DNA"/>
</dbReference>
<gene>
    <name evidence="1" type="ORF">SAMN05518846_12230</name>
</gene>
<protein>
    <submittedName>
        <fullName evidence="1">Uncharacterized protein</fullName>
    </submittedName>
</protein>
<evidence type="ECO:0000313" key="1">
    <source>
        <dbReference type="EMBL" id="SFK86998.1"/>
    </source>
</evidence>
<proteinExistence type="predicted"/>
<dbReference type="Proteomes" id="UP000198915">
    <property type="component" value="Unassembled WGS sequence"/>
</dbReference>
<evidence type="ECO:0000313" key="2">
    <source>
        <dbReference type="Proteomes" id="UP000198915"/>
    </source>
</evidence>
<sequence>MDNNDAKGRGERGYSNIAVSMTMRITITAQKIVSRTIGATAATKGQNRGMHTNAAAGKSENEKMHAVAAVGSGSASVSAAVAAEKWARMYGDWKHEYEEDDDDDEDEDECNCGR</sequence>
<dbReference type="RefSeq" id="WP_092276055.1">
    <property type="nucleotide sequence ID" value="NZ_BJOE01000026.1"/>
</dbReference>
<organism evidence="1 2">
    <name type="scientific">Brevibacillus centrosporus</name>
    <dbReference type="NCBI Taxonomy" id="54910"/>
    <lineage>
        <taxon>Bacteria</taxon>
        <taxon>Bacillati</taxon>
        <taxon>Bacillota</taxon>
        <taxon>Bacilli</taxon>
        <taxon>Bacillales</taxon>
        <taxon>Paenibacillaceae</taxon>
        <taxon>Brevibacillus</taxon>
    </lineage>
</organism>
<dbReference type="STRING" id="1884381.SAMN05518846_12230"/>
<name>A0A1I4D095_9BACL</name>
<keyword evidence="2" id="KW-1185">Reference proteome</keyword>
<accession>A0A1I4D095</accession>
<dbReference type="AlphaFoldDB" id="A0A1I4D095"/>
<reference evidence="2" key="1">
    <citation type="submission" date="2016-10" db="EMBL/GenBank/DDBJ databases">
        <authorList>
            <person name="Varghese N."/>
            <person name="Submissions S."/>
        </authorList>
    </citation>
    <scope>NUCLEOTIDE SEQUENCE [LARGE SCALE GENOMIC DNA]</scope>
    <source>
        <strain evidence="2">OK042</strain>
    </source>
</reference>